<evidence type="ECO:0000256" key="2">
    <source>
        <dbReference type="ARBA" id="ARBA00011022"/>
    </source>
</evidence>
<dbReference type="Pfam" id="PF15341">
    <property type="entry name" value="SLX9"/>
    <property type="match status" value="1"/>
</dbReference>
<dbReference type="PANTHER" id="PTHR31109:SF2">
    <property type="entry name" value="RIBOSOME BIOGENESIS PROTEIN SLX9 HOMOLOG"/>
    <property type="match status" value="1"/>
</dbReference>
<keyword evidence="3" id="KW-0539">Nucleus</keyword>
<proteinExistence type="inferred from homology"/>
<dbReference type="EMBL" id="VSWD01000014">
    <property type="protein sequence ID" value="KAK3082647.1"/>
    <property type="molecule type" value="Genomic_DNA"/>
</dbReference>
<dbReference type="GO" id="GO:0030688">
    <property type="term" value="C:preribosome, small subunit precursor"/>
    <property type="evidence" value="ECO:0007669"/>
    <property type="project" value="InterPro"/>
</dbReference>
<feature type="compositionally biased region" description="Basic residues" evidence="4">
    <location>
        <begin position="1"/>
        <end position="11"/>
    </location>
</feature>
<comment type="similarity">
    <text evidence="2">Belongs to the SLX9 family.</text>
</comment>
<gene>
    <name evidence="5" type="ORF">FSP39_001373</name>
</gene>
<sequence length="194" mass="21901">MGKQKRSRSKAHISAVKPNGKKNDKDVDNNKVDIVDSMDTDAKVQTMADFVNRSDNIFSDVKIDPQALAKKLPDFDARSAITSKSLKELKLKKKDKKKLRHDLWIKKLSAIDAAKKEAKEKKRRQQTPVVGDIGAMGDALPTLDLLMMGDKKKKLDDIALFHQVRAHPAFKENPTSTIKEHLENKLKQDDSMET</sequence>
<feature type="compositionally biased region" description="Basic and acidic residues" evidence="4">
    <location>
        <begin position="178"/>
        <end position="194"/>
    </location>
</feature>
<reference evidence="5" key="1">
    <citation type="submission" date="2019-08" db="EMBL/GenBank/DDBJ databases">
        <title>The improved chromosome-level genome for the pearl oyster Pinctada fucata martensii using PacBio sequencing and Hi-C.</title>
        <authorList>
            <person name="Zheng Z."/>
        </authorList>
    </citation>
    <scope>NUCLEOTIDE SEQUENCE</scope>
    <source>
        <strain evidence="5">ZZ-2019</strain>
        <tissue evidence="5">Adductor muscle</tissue>
    </source>
</reference>
<dbReference type="PANTHER" id="PTHR31109">
    <property type="entry name" value="PROTEIN FAM207A"/>
    <property type="match status" value="1"/>
</dbReference>
<dbReference type="GO" id="GO:0005730">
    <property type="term" value="C:nucleolus"/>
    <property type="evidence" value="ECO:0007669"/>
    <property type="project" value="UniProtKB-SubCell"/>
</dbReference>
<evidence type="ECO:0000256" key="4">
    <source>
        <dbReference type="SAM" id="MobiDB-lite"/>
    </source>
</evidence>
<dbReference type="GO" id="GO:0030686">
    <property type="term" value="C:90S preribosome"/>
    <property type="evidence" value="ECO:0007669"/>
    <property type="project" value="InterPro"/>
</dbReference>
<evidence type="ECO:0000256" key="3">
    <source>
        <dbReference type="ARBA" id="ARBA00023242"/>
    </source>
</evidence>
<comment type="caution">
    <text evidence="5">The sequence shown here is derived from an EMBL/GenBank/DDBJ whole genome shotgun (WGS) entry which is preliminary data.</text>
</comment>
<dbReference type="InterPro" id="IPR028160">
    <property type="entry name" value="Slx9-like"/>
</dbReference>
<organism evidence="5 6">
    <name type="scientific">Pinctada imbricata</name>
    <name type="common">Atlantic pearl-oyster</name>
    <name type="synonym">Pinctada martensii</name>
    <dbReference type="NCBI Taxonomy" id="66713"/>
    <lineage>
        <taxon>Eukaryota</taxon>
        <taxon>Metazoa</taxon>
        <taxon>Spiralia</taxon>
        <taxon>Lophotrochozoa</taxon>
        <taxon>Mollusca</taxon>
        <taxon>Bivalvia</taxon>
        <taxon>Autobranchia</taxon>
        <taxon>Pteriomorphia</taxon>
        <taxon>Pterioida</taxon>
        <taxon>Pterioidea</taxon>
        <taxon>Pteriidae</taxon>
        <taxon>Pinctada</taxon>
    </lineage>
</organism>
<dbReference type="Proteomes" id="UP001186944">
    <property type="component" value="Unassembled WGS sequence"/>
</dbReference>
<keyword evidence="6" id="KW-1185">Reference proteome</keyword>
<accession>A0AA88XKF3</accession>
<comment type="subcellular location">
    <subcellularLocation>
        <location evidence="1">Nucleus</location>
        <location evidence="1">Nucleolus</location>
    </subcellularLocation>
</comment>
<evidence type="ECO:0000313" key="5">
    <source>
        <dbReference type="EMBL" id="KAK3082647.1"/>
    </source>
</evidence>
<feature type="compositionally biased region" description="Basic and acidic residues" evidence="4">
    <location>
        <begin position="21"/>
        <end position="30"/>
    </location>
</feature>
<protein>
    <recommendedName>
        <fullName evidence="7">Protein FAM207A</fullName>
    </recommendedName>
</protein>
<evidence type="ECO:0008006" key="7">
    <source>
        <dbReference type="Google" id="ProtNLM"/>
    </source>
</evidence>
<feature type="region of interest" description="Disordered" evidence="4">
    <location>
        <begin position="1"/>
        <end position="30"/>
    </location>
</feature>
<feature type="region of interest" description="Disordered" evidence="4">
    <location>
        <begin position="171"/>
        <end position="194"/>
    </location>
</feature>
<evidence type="ECO:0000256" key="1">
    <source>
        <dbReference type="ARBA" id="ARBA00004604"/>
    </source>
</evidence>
<dbReference type="GO" id="GO:0000462">
    <property type="term" value="P:maturation of SSU-rRNA from tricistronic rRNA transcript (SSU-rRNA, 5.8S rRNA, LSU-rRNA)"/>
    <property type="evidence" value="ECO:0007669"/>
    <property type="project" value="InterPro"/>
</dbReference>
<name>A0AA88XKF3_PINIB</name>
<dbReference type="AlphaFoldDB" id="A0AA88XKF3"/>
<evidence type="ECO:0000313" key="6">
    <source>
        <dbReference type="Proteomes" id="UP001186944"/>
    </source>
</evidence>